<dbReference type="Xenbase" id="XB-GENE-29077727">
    <property type="gene designation" value="krbox5"/>
</dbReference>
<dbReference type="InterPro" id="IPR036051">
    <property type="entry name" value="KRAB_dom_sf"/>
</dbReference>
<feature type="compositionally biased region" description="Basic and acidic residues" evidence="1">
    <location>
        <begin position="183"/>
        <end position="194"/>
    </location>
</feature>
<evidence type="ECO:0000313" key="6">
    <source>
        <dbReference type="RefSeq" id="XP_012826858.1"/>
    </source>
</evidence>
<keyword evidence="4" id="KW-1185">Reference proteome</keyword>
<evidence type="ECO:0000313" key="5">
    <source>
        <dbReference type="RefSeq" id="XP_002937930.1"/>
    </source>
</evidence>
<dbReference type="PANTHER" id="PTHR23232">
    <property type="entry name" value="KRAB DOMAIN C2H2 ZINC FINGER"/>
    <property type="match status" value="1"/>
</dbReference>
<evidence type="ECO:0000313" key="4">
    <source>
        <dbReference type="Proteomes" id="UP000008143"/>
    </source>
</evidence>
<organism evidence="4 6">
    <name type="scientific">Xenopus tropicalis</name>
    <name type="common">Western clawed frog</name>
    <name type="synonym">Silurana tropicalis</name>
    <dbReference type="NCBI Taxonomy" id="8364"/>
    <lineage>
        <taxon>Eukaryota</taxon>
        <taxon>Metazoa</taxon>
        <taxon>Chordata</taxon>
        <taxon>Craniata</taxon>
        <taxon>Vertebrata</taxon>
        <taxon>Euteleostomi</taxon>
        <taxon>Amphibia</taxon>
        <taxon>Batrachia</taxon>
        <taxon>Anura</taxon>
        <taxon>Pipoidea</taxon>
        <taxon>Pipidae</taxon>
        <taxon>Xenopodinae</taxon>
        <taxon>Xenopus</taxon>
        <taxon>Silurana</taxon>
    </lineage>
</organism>
<feature type="compositionally biased region" description="Basic residues" evidence="1">
    <location>
        <begin position="195"/>
        <end position="207"/>
    </location>
</feature>
<evidence type="ECO:0000313" key="7">
    <source>
        <dbReference type="Xenbase" id="XB-GENE-29077727"/>
    </source>
</evidence>
<name>A0A8J0SZP1_XENTR</name>
<dbReference type="CDD" id="cd07765">
    <property type="entry name" value="KRAB_A-box"/>
    <property type="match status" value="1"/>
</dbReference>
<gene>
    <name evidence="7" type="primary">krbox5</name>
    <name evidence="5 6" type="synonym">LOC100485279</name>
</gene>
<dbReference type="AlphaFoldDB" id="A0A8J0SZP1"/>
<dbReference type="InterPro" id="IPR050169">
    <property type="entry name" value="Krueppel_C2H2_ZnF"/>
</dbReference>
<dbReference type="PROSITE" id="PS50806">
    <property type="entry name" value="KRAB_RELATED"/>
    <property type="match status" value="1"/>
</dbReference>
<dbReference type="InterPro" id="IPR001909">
    <property type="entry name" value="KRAB"/>
</dbReference>
<dbReference type="OrthoDB" id="9892686at2759"/>
<evidence type="ECO:0000256" key="1">
    <source>
        <dbReference type="SAM" id="MobiDB-lite"/>
    </source>
</evidence>
<dbReference type="Proteomes" id="UP000008143">
    <property type="component" value="Chromosome 3"/>
</dbReference>
<dbReference type="Pfam" id="PF01352">
    <property type="entry name" value="KRAB"/>
    <property type="match status" value="1"/>
</dbReference>
<dbReference type="RefSeq" id="XP_012826858.1">
    <property type="nucleotide sequence ID" value="XM_012971404.2"/>
</dbReference>
<dbReference type="KEGG" id="xtr:100485279"/>
<dbReference type="SUPFAM" id="SSF109640">
    <property type="entry name" value="KRAB domain (Kruppel-associated box)"/>
    <property type="match status" value="1"/>
</dbReference>
<reference evidence="5 6" key="1">
    <citation type="submission" date="2025-04" db="UniProtKB">
        <authorList>
            <consortium name="RefSeq"/>
        </authorList>
    </citation>
    <scope>IDENTIFICATION</scope>
    <source>
        <strain evidence="5 6">Nigerian</strain>
        <tissue evidence="5 6">Liver and blood</tissue>
    </source>
</reference>
<dbReference type="InterPro" id="IPR003655">
    <property type="entry name" value="aKRAB"/>
</dbReference>
<evidence type="ECO:0000259" key="2">
    <source>
        <dbReference type="PROSITE" id="PS50805"/>
    </source>
</evidence>
<protein>
    <submittedName>
        <fullName evidence="5 6">Zinc finger protein 30 isoform X1</fullName>
    </submittedName>
</protein>
<dbReference type="Gene3D" id="6.10.140.140">
    <property type="match status" value="1"/>
</dbReference>
<feature type="domain" description="KRAB" evidence="2">
    <location>
        <begin position="83"/>
        <end position="154"/>
    </location>
</feature>
<dbReference type="OMA" id="TICAKRI"/>
<dbReference type="PANTHER" id="PTHR23232:SF164">
    <property type="entry name" value="ZINC FINGER PROTEIN 30 ISOFORM X1"/>
    <property type="match status" value="1"/>
</dbReference>
<dbReference type="RefSeq" id="XP_002937930.1">
    <property type="nucleotide sequence ID" value="XM_002937884.4"/>
</dbReference>
<dbReference type="CTD" id="102637366"/>
<feature type="domain" description="KRAB-related" evidence="3">
    <location>
        <begin position="80"/>
        <end position="144"/>
    </location>
</feature>
<dbReference type="PROSITE" id="PS50805">
    <property type="entry name" value="KRAB"/>
    <property type="match status" value="1"/>
</dbReference>
<accession>A0A8J0SZP1</accession>
<dbReference type="GO" id="GO:0006355">
    <property type="term" value="P:regulation of DNA-templated transcription"/>
    <property type="evidence" value="ECO:0007669"/>
    <property type="project" value="InterPro"/>
</dbReference>
<sequence length="225" mass="26573">MTSVYKKHTGTMHRKRKMKKTWNKAFPFIIDASEDSHQVYCTICAKSINVTHNHSTSVRLHVMSQLHRKAALQSKGLKEKMELSFDDIAIYFSEEEWKSLKEGQKALYKDVMIENYQTLRLLGYLRFKPRIITAIEKGHELYIKRDQRPMKIKDTIKTDCDPRISKNRIEIQSPECSLQDEASSDKPREQELRPKVKSRNLTHRKPVQLSSLHRRMYMYNVCVCL</sequence>
<feature type="region of interest" description="Disordered" evidence="1">
    <location>
        <begin position="175"/>
        <end position="207"/>
    </location>
</feature>
<evidence type="ECO:0000259" key="3">
    <source>
        <dbReference type="PROSITE" id="PS50806"/>
    </source>
</evidence>
<dbReference type="SMART" id="SM00349">
    <property type="entry name" value="KRAB"/>
    <property type="match status" value="1"/>
</dbReference>
<dbReference type="GeneID" id="100485279"/>
<dbReference type="AGR" id="Xenbase:XB-GENE-29077727"/>
<proteinExistence type="predicted"/>